<accession>A0A5B1CFY6</accession>
<keyword evidence="2" id="KW-1185">Reference proteome</keyword>
<evidence type="ECO:0000313" key="2">
    <source>
        <dbReference type="Proteomes" id="UP000322699"/>
    </source>
</evidence>
<gene>
    <name evidence="1" type="ORF">LF1_13590</name>
</gene>
<dbReference type="EMBL" id="VRLW01000001">
    <property type="protein sequence ID" value="KAA1258835.1"/>
    <property type="molecule type" value="Genomic_DNA"/>
</dbReference>
<comment type="caution">
    <text evidence="1">The sequence shown here is derived from an EMBL/GenBank/DDBJ whole genome shotgun (WGS) entry which is preliminary data.</text>
</comment>
<dbReference type="AlphaFoldDB" id="A0A5B1CFY6"/>
<sequence length="144" mass="16320">MAQVRHRTFEIFDFEQEASDALATKSARVNTYALDPDLWRFLQLDVTIRPTGVTHVMFKNPTMVNAESISELRKDFADLAEHLTNGSRVLLDFAGVTEFDRDAVIKIGEFRVVLQNKGSRVVLCNLDTEARASFFPNLIKDNAK</sequence>
<proteinExistence type="predicted"/>
<dbReference type="OrthoDB" id="269261at2"/>
<dbReference type="RefSeq" id="WP_068261418.1">
    <property type="nucleotide sequence ID" value="NZ_LWSK01000024.1"/>
</dbReference>
<dbReference type="InterPro" id="IPR036513">
    <property type="entry name" value="STAS_dom_sf"/>
</dbReference>
<dbReference type="Proteomes" id="UP000322699">
    <property type="component" value="Unassembled WGS sequence"/>
</dbReference>
<evidence type="ECO:0008006" key="3">
    <source>
        <dbReference type="Google" id="ProtNLM"/>
    </source>
</evidence>
<protein>
    <recommendedName>
        <fullName evidence="3">STAS domain-containing protein</fullName>
    </recommendedName>
</protein>
<name>A0A5B1CFY6_9BACT</name>
<evidence type="ECO:0000313" key="1">
    <source>
        <dbReference type="EMBL" id="KAA1258835.1"/>
    </source>
</evidence>
<organism evidence="1 2">
    <name type="scientific">Rubripirellula obstinata</name>
    <dbReference type="NCBI Taxonomy" id="406547"/>
    <lineage>
        <taxon>Bacteria</taxon>
        <taxon>Pseudomonadati</taxon>
        <taxon>Planctomycetota</taxon>
        <taxon>Planctomycetia</taxon>
        <taxon>Pirellulales</taxon>
        <taxon>Pirellulaceae</taxon>
        <taxon>Rubripirellula</taxon>
    </lineage>
</organism>
<dbReference type="SUPFAM" id="SSF52091">
    <property type="entry name" value="SpoIIaa-like"/>
    <property type="match status" value="1"/>
</dbReference>
<reference evidence="1 2" key="1">
    <citation type="submission" date="2019-08" db="EMBL/GenBank/DDBJ databases">
        <title>Deep-cultivation of Planctomycetes and their phenomic and genomic characterization uncovers novel biology.</title>
        <authorList>
            <person name="Wiegand S."/>
            <person name="Jogler M."/>
            <person name="Boedeker C."/>
            <person name="Pinto D."/>
            <person name="Vollmers J."/>
            <person name="Rivas-Marin E."/>
            <person name="Kohn T."/>
            <person name="Peeters S.H."/>
            <person name="Heuer A."/>
            <person name="Rast P."/>
            <person name="Oberbeckmann S."/>
            <person name="Bunk B."/>
            <person name="Jeske O."/>
            <person name="Meyerdierks A."/>
            <person name="Storesund J.E."/>
            <person name="Kallscheuer N."/>
            <person name="Luecker S."/>
            <person name="Lage O.M."/>
            <person name="Pohl T."/>
            <person name="Merkel B.J."/>
            <person name="Hornburger P."/>
            <person name="Mueller R.-W."/>
            <person name="Bruemmer F."/>
            <person name="Labrenz M."/>
            <person name="Spormann A.M."/>
            <person name="Op Den Camp H."/>
            <person name="Overmann J."/>
            <person name="Amann R."/>
            <person name="Jetten M.S.M."/>
            <person name="Mascher T."/>
            <person name="Medema M.H."/>
            <person name="Devos D.P."/>
            <person name="Kaster A.-K."/>
            <person name="Ovreas L."/>
            <person name="Rohde M."/>
            <person name="Galperin M.Y."/>
            <person name="Jogler C."/>
        </authorList>
    </citation>
    <scope>NUCLEOTIDE SEQUENCE [LARGE SCALE GENOMIC DNA]</scope>
    <source>
        <strain evidence="1 2">LF1</strain>
    </source>
</reference>